<evidence type="ECO:0000256" key="1">
    <source>
        <dbReference type="SAM" id="MobiDB-lite"/>
    </source>
</evidence>
<keyword evidence="2" id="KW-0812">Transmembrane</keyword>
<feature type="transmembrane region" description="Helical" evidence="2">
    <location>
        <begin position="131"/>
        <end position="160"/>
    </location>
</feature>
<dbReference type="AlphaFoldDB" id="A0ABD5RKJ2"/>
<feature type="region of interest" description="Disordered" evidence="1">
    <location>
        <begin position="1"/>
        <end position="35"/>
    </location>
</feature>
<dbReference type="GO" id="GO:0005886">
    <property type="term" value="C:plasma membrane"/>
    <property type="evidence" value="ECO:0007669"/>
    <property type="project" value="UniProtKB-SubCell"/>
</dbReference>
<sequence length="299" mass="30711">MADTTSSSTDADATGTSTAAANDTARSTVDTAPTDTAPRAGSLAVLVRRSAVDPIRSGTGYVTVVLFLLVAGLFAYTQAGRGEVGFSSIVAVVTQVAPFLVVVRCADVLAADRESGRLRGLLALPFSRRQVVVGTLLGRLAWFVAAALGSLAVALVVFSIRGGTVDLGATLVSLALLCVVLAVYVGVAVGVSAAVPTTTRAVVAASGVWLVTQLFWSTLPGLVTYLLNGFEGAGEPAWADTFVALGPFDAYQTLATAFVQGGDVPPVLGGEPWSALLVLLVWFAAPLLLGLRRFERASL</sequence>
<feature type="transmembrane region" description="Helical" evidence="2">
    <location>
        <begin position="172"/>
        <end position="195"/>
    </location>
</feature>
<protein>
    <submittedName>
        <fullName evidence="3">ABC transporter permease subunit</fullName>
    </submittedName>
</protein>
<feature type="transmembrane region" description="Helical" evidence="2">
    <location>
        <begin position="89"/>
        <end position="110"/>
    </location>
</feature>
<comment type="caution">
    <text evidence="3">The sequence shown here is derived from an EMBL/GenBank/DDBJ whole genome shotgun (WGS) entry which is preliminary data.</text>
</comment>
<feature type="transmembrane region" description="Helical" evidence="2">
    <location>
        <begin position="58"/>
        <end position="77"/>
    </location>
</feature>
<feature type="transmembrane region" description="Helical" evidence="2">
    <location>
        <begin position="273"/>
        <end position="291"/>
    </location>
</feature>
<dbReference type="EMBL" id="JBHSQH010000001">
    <property type="protein sequence ID" value="MFC5970906.1"/>
    <property type="molecule type" value="Genomic_DNA"/>
</dbReference>
<accession>A0ABD5RKJ2</accession>
<keyword evidence="2" id="KW-0472">Membrane</keyword>
<feature type="compositionally biased region" description="Low complexity" evidence="1">
    <location>
        <begin position="1"/>
        <end position="25"/>
    </location>
</feature>
<reference evidence="3 4" key="1">
    <citation type="journal article" date="2019" name="Int. J. Syst. Evol. Microbiol.">
        <title>The Global Catalogue of Microorganisms (GCM) 10K type strain sequencing project: providing services to taxonomists for standard genome sequencing and annotation.</title>
        <authorList>
            <consortium name="The Broad Institute Genomics Platform"/>
            <consortium name="The Broad Institute Genome Sequencing Center for Infectious Disease"/>
            <person name="Wu L."/>
            <person name="Ma J."/>
        </authorList>
    </citation>
    <scope>NUCLEOTIDE SEQUENCE [LARGE SCALE GENOMIC DNA]</scope>
    <source>
        <strain evidence="3 4">CGMCC 1.12543</strain>
    </source>
</reference>
<dbReference type="RefSeq" id="WP_247413822.1">
    <property type="nucleotide sequence ID" value="NZ_JALLGW010000001.1"/>
</dbReference>
<name>A0ABD5RKJ2_9EURY</name>
<feature type="transmembrane region" description="Helical" evidence="2">
    <location>
        <begin position="207"/>
        <end position="227"/>
    </location>
</feature>
<evidence type="ECO:0000313" key="3">
    <source>
        <dbReference type="EMBL" id="MFC5970906.1"/>
    </source>
</evidence>
<dbReference type="Proteomes" id="UP001596099">
    <property type="component" value="Unassembled WGS sequence"/>
</dbReference>
<organism evidence="3 4">
    <name type="scientific">Halomarina salina</name>
    <dbReference type="NCBI Taxonomy" id="1872699"/>
    <lineage>
        <taxon>Archaea</taxon>
        <taxon>Methanobacteriati</taxon>
        <taxon>Methanobacteriota</taxon>
        <taxon>Stenosarchaea group</taxon>
        <taxon>Halobacteria</taxon>
        <taxon>Halobacteriales</taxon>
        <taxon>Natronomonadaceae</taxon>
        <taxon>Halomarina</taxon>
    </lineage>
</organism>
<evidence type="ECO:0000256" key="2">
    <source>
        <dbReference type="SAM" id="Phobius"/>
    </source>
</evidence>
<keyword evidence="2" id="KW-1133">Transmembrane helix</keyword>
<keyword evidence="4" id="KW-1185">Reference proteome</keyword>
<gene>
    <name evidence="3" type="ORF">ACFPYI_06130</name>
</gene>
<evidence type="ECO:0000313" key="4">
    <source>
        <dbReference type="Proteomes" id="UP001596099"/>
    </source>
</evidence>
<dbReference type="Pfam" id="PF12679">
    <property type="entry name" value="ABC2_membrane_2"/>
    <property type="match status" value="1"/>
</dbReference>
<proteinExistence type="predicted"/>
<dbReference type="PANTHER" id="PTHR43471">
    <property type="entry name" value="ABC TRANSPORTER PERMEASE"/>
    <property type="match status" value="1"/>
</dbReference>